<keyword evidence="4" id="KW-1185">Reference proteome</keyword>
<keyword evidence="2" id="KW-0732">Signal</keyword>
<dbReference type="AlphaFoldDB" id="A0A3A8KMQ6"/>
<gene>
    <name evidence="3" type="ORF">D7X32_07795</name>
</gene>
<evidence type="ECO:0000313" key="3">
    <source>
        <dbReference type="EMBL" id="RKH05465.1"/>
    </source>
</evidence>
<dbReference type="RefSeq" id="WP_120601872.1">
    <property type="nucleotide sequence ID" value="NZ_JABFJX010000004.1"/>
</dbReference>
<evidence type="ECO:0000256" key="2">
    <source>
        <dbReference type="SAM" id="SignalP"/>
    </source>
</evidence>
<accession>A0A3A8KMQ6</accession>
<dbReference type="Proteomes" id="UP000268313">
    <property type="component" value="Unassembled WGS sequence"/>
</dbReference>
<feature type="signal peptide" evidence="2">
    <location>
        <begin position="1"/>
        <end position="24"/>
    </location>
</feature>
<dbReference type="EMBL" id="RAWE01000018">
    <property type="protein sequence ID" value="RKH05465.1"/>
    <property type="molecule type" value="Genomic_DNA"/>
</dbReference>
<sequence>MNALRKSLMAVAAVFAVAPAAAFAYPPQCWDVCESDRYCDAPCYEGTHRTTCGDGGYCFEAAQPSQETASVSSQQAQRTEDTAPVCDAAHPAAEQTPAVES</sequence>
<proteinExistence type="predicted"/>
<feature type="chain" id="PRO_5017251404" evidence="2">
    <location>
        <begin position="25"/>
        <end position="101"/>
    </location>
</feature>
<comment type="caution">
    <text evidence="3">The sequence shown here is derived from an EMBL/GenBank/DDBJ whole genome shotgun (WGS) entry which is preliminary data.</text>
</comment>
<protein>
    <submittedName>
        <fullName evidence="3">Uncharacterized protein</fullName>
    </submittedName>
</protein>
<feature type="region of interest" description="Disordered" evidence="1">
    <location>
        <begin position="69"/>
        <end position="101"/>
    </location>
</feature>
<evidence type="ECO:0000256" key="1">
    <source>
        <dbReference type="SAM" id="MobiDB-lite"/>
    </source>
</evidence>
<evidence type="ECO:0000313" key="4">
    <source>
        <dbReference type="Proteomes" id="UP000268313"/>
    </source>
</evidence>
<dbReference type="OrthoDB" id="5519026at2"/>
<reference evidence="4" key="1">
    <citation type="submission" date="2018-09" db="EMBL/GenBank/DDBJ databases">
        <authorList>
            <person name="Livingstone P.G."/>
            <person name="Whitworth D.E."/>
        </authorList>
    </citation>
    <scope>NUCLEOTIDE SEQUENCE [LARGE SCALE GENOMIC DNA]</scope>
    <source>
        <strain evidence="4">CA043D</strain>
    </source>
</reference>
<name>A0A3A8KMQ6_9BACT</name>
<organism evidence="3 4">
    <name type="scientific">Corallococcus carmarthensis</name>
    <dbReference type="NCBI Taxonomy" id="2316728"/>
    <lineage>
        <taxon>Bacteria</taxon>
        <taxon>Pseudomonadati</taxon>
        <taxon>Myxococcota</taxon>
        <taxon>Myxococcia</taxon>
        <taxon>Myxococcales</taxon>
        <taxon>Cystobacterineae</taxon>
        <taxon>Myxococcaceae</taxon>
        <taxon>Corallococcus</taxon>
    </lineage>
</organism>